<gene>
    <name evidence="7" type="ORF">BDY21DRAFT_210747</name>
</gene>
<evidence type="ECO:0000313" key="7">
    <source>
        <dbReference type="EMBL" id="KAF2458729.1"/>
    </source>
</evidence>
<keyword evidence="1" id="KW-0328">Glycosyltransferase</keyword>
<dbReference type="OrthoDB" id="109543at2759"/>
<name>A0A6A6P4C3_9PEZI</name>
<evidence type="ECO:0000256" key="4">
    <source>
        <dbReference type="ARBA" id="ARBA00023027"/>
    </source>
</evidence>
<evidence type="ECO:0000259" key="6">
    <source>
        <dbReference type="Pfam" id="PF00644"/>
    </source>
</evidence>
<dbReference type="PANTHER" id="PTHR21328">
    <property type="entry name" value="POLY ADP-RIBOSE POLYMERASE FAMILY, MEMBER PARP"/>
    <property type="match status" value="1"/>
</dbReference>
<organism evidence="7 8">
    <name type="scientific">Lineolata rhizophorae</name>
    <dbReference type="NCBI Taxonomy" id="578093"/>
    <lineage>
        <taxon>Eukaryota</taxon>
        <taxon>Fungi</taxon>
        <taxon>Dikarya</taxon>
        <taxon>Ascomycota</taxon>
        <taxon>Pezizomycotina</taxon>
        <taxon>Dothideomycetes</taxon>
        <taxon>Dothideomycetes incertae sedis</taxon>
        <taxon>Lineolatales</taxon>
        <taxon>Lineolataceae</taxon>
        <taxon>Lineolata</taxon>
    </lineage>
</organism>
<evidence type="ECO:0000256" key="5">
    <source>
        <dbReference type="SAM" id="MobiDB-lite"/>
    </source>
</evidence>
<dbReference type="InterPro" id="IPR012317">
    <property type="entry name" value="Poly(ADP-ribose)pol_cat_dom"/>
</dbReference>
<keyword evidence="8" id="KW-1185">Reference proteome</keyword>
<dbReference type="SUPFAM" id="SSF56399">
    <property type="entry name" value="ADP-ribosylation"/>
    <property type="match status" value="1"/>
</dbReference>
<dbReference type="Proteomes" id="UP000799766">
    <property type="component" value="Unassembled WGS sequence"/>
</dbReference>
<keyword evidence="3" id="KW-0548">Nucleotidyltransferase</keyword>
<accession>A0A6A6P4C3</accession>
<dbReference type="Pfam" id="PF00644">
    <property type="entry name" value="PARP"/>
    <property type="match status" value="1"/>
</dbReference>
<proteinExistence type="predicted"/>
<dbReference type="GO" id="GO:0003950">
    <property type="term" value="F:NAD+ poly-ADP-ribosyltransferase activity"/>
    <property type="evidence" value="ECO:0007669"/>
    <property type="project" value="InterPro"/>
</dbReference>
<feature type="compositionally biased region" description="Acidic residues" evidence="5">
    <location>
        <begin position="26"/>
        <end position="39"/>
    </location>
</feature>
<dbReference type="Gene3D" id="3.90.228.10">
    <property type="match status" value="1"/>
</dbReference>
<dbReference type="GO" id="GO:0016779">
    <property type="term" value="F:nucleotidyltransferase activity"/>
    <property type="evidence" value="ECO:0007669"/>
    <property type="project" value="UniProtKB-KW"/>
</dbReference>
<feature type="region of interest" description="Disordered" evidence="5">
    <location>
        <begin position="19"/>
        <end position="56"/>
    </location>
</feature>
<evidence type="ECO:0000256" key="2">
    <source>
        <dbReference type="ARBA" id="ARBA00022679"/>
    </source>
</evidence>
<evidence type="ECO:0000256" key="1">
    <source>
        <dbReference type="ARBA" id="ARBA00022676"/>
    </source>
</evidence>
<evidence type="ECO:0000313" key="8">
    <source>
        <dbReference type="Proteomes" id="UP000799766"/>
    </source>
</evidence>
<protein>
    <recommendedName>
        <fullName evidence="6">PARP catalytic domain-containing protein</fullName>
    </recommendedName>
</protein>
<keyword evidence="4" id="KW-0520">NAD</keyword>
<dbReference type="EMBL" id="MU001677">
    <property type="protein sequence ID" value="KAF2458729.1"/>
    <property type="molecule type" value="Genomic_DNA"/>
</dbReference>
<dbReference type="AlphaFoldDB" id="A0A6A6P4C3"/>
<keyword evidence="2" id="KW-0808">Transferase</keyword>
<dbReference type="InterPro" id="IPR051838">
    <property type="entry name" value="ARTD_PARP"/>
</dbReference>
<sequence length="756" mass="84356">MIPGQTVAQLLDVVSTAIGKLRTGDGDDDDGDDGDDGDPDMNSGAESDTTDEEQPFFDDEQPFVSVRKSNEVANPGNRFKSRSNKLVEWQKLLYQDLTAAKKAGFRIGVFGGAVRLKEPCYISISCRIEKLGLSEDSMRAWKVHPKEYLVLLLKFPNGYRRLVEVQGKGPPTSIDLVEFRVGIDRTNYKPSCNEVVSAFENVAVDEEALVHSNPSRNDFRLCFISQPLADLFNTRFAQLLMFRLHGMSWDGAELFFNDTQGKGNVANELSDPKYHHTPDSGDSTYPDIVTGDQFKIDNDPSKLSLPLVAMQFLMRHFVQCTEFCLVCHKKLQADLEAIKPYVCDSSLCLYQLMSLGFGTSMEHEIVEQPYVVDILISFLYSSVRSSPSTSIRDMVCGGNSEPSNTHTYPVGLELKIPPSGVHVETSWEHLERCQSHGIKMGGTQNQNQALSASGSTKDHTMIPYKIRFNEKMRTLYFDPESGIHNSTKCPIKRGDWVAIQAPQDRNRIFHHRITAVDFPSAQLAAPVVMPINPVAQTKRHDRSQATVPTGSRASTSYVSAIGRNDNKEDVKAFILASWSDRMPPACVGLLRWIIASCRSCIMQVDGIISKGKTADGRGKIIPGTDRVDGLPSTYVQFRIAMGAPDKERRFLESVVKSAPNRKYPSLFAFHGSRMWNWHSIIREGLHYRKEENGRVYGHGVYLSLNPSTSIGYTKYLGGHTWRNSVLNPTSAMCLSEVVNAPKQFAVFKGRVAWSVL</sequence>
<feature type="domain" description="PARP catalytic" evidence="6">
    <location>
        <begin position="666"/>
        <end position="715"/>
    </location>
</feature>
<reference evidence="7" key="1">
    <citation type="journal article" date="2020" name="Stud. Mycol.">
        <title>101 Dothideomycetes genomes: a test case for predicting lifestyles and emergence of pathogens.</title>
        <authorList>
            <person name="Haridas S."/>
            <person name="Albert R."/>
            <person name="Binder M."/>
            <person name="Bloem J."/>
            <person name="Labutti K."/>
            <person name="Salamov A."/>
            <person name="Andreopoulos B."/>
            <person name="Baker S."/>
            <person name="Barry K."/>
            <person name="Bills G."/>
            <person name="Bluhm B."/>
            <person name="Cannon C."/>
            <person name="Castanera R."/>
            <person name="Culley D."/>
            <person name="Daum C."/>
            <person name="Ezra D."/>
            <person name="Gonzalez J."/>
            <person name="Henrissat B."/>
            <person name="Kuo A."/>
            <person name="Liang C."/>
            <person name="Lipzen A."/>
            <person name="Lutzoni F."/>
            <person name="Magnuson J."/>
            <person name="Mondo S."/>
            <person name="Nolan M."/>
            <person name="Ohm R."/>
            <person name="Pangilinan J."/>
            <person name="Park H.-J."/>
            <person name="Ramirez L."/>
            <person name="Alfaro M."/>
            <person name="Sun H."/>
            <person name="Tritt A."/>
            <person name="Yoshinaga Y."/>
            <person name="Zwiers L.-H."/>
            <person name="Turgeon B."/>
            <person name="Goodwin S."/>
            <person name="Spatafora J."/>
            <person name="Crous P."/>
            <person name="Grigoriev I."/>
        </authorList>
    </citation>
    <scope>NUCLEOTIDE SEQUENCE</scope>
    <source>
        <strain evidence="7">ATCC 16933</strain>
    </source>
</reference>
<evidence type="ECO:0000256" key="3">
    <source>
        <dbReference type="ARBA" id="ARBA00022695"/>
    </source>
</evidence>